<dbReference type="InterPro" id="IPR006076">
    <property type="entry name" value="FAD-dep_OxRdtase"/>
</dbReference>
<dbReference type="OrthoDB" id="214253at2"/>
<organism evidence="2 3">
    <name type="scientific">Filimonas effusa</name>
    <dbReference type="NCBI Taxonomy" id="2508721"/>
    <lineage>
        <taxon>Bacteria</taxon>
        <taxon>Pseudomonadati</taxon>
        <taxon>Bacteroidota</taxon>
        <taxon>Chitinophagia</taxon>
        <taxon>Chitinophagales</taxon>
        <taxon>Chitinophagaceae</taxon>
        <taxon>Filimonas</taxon>
    </lineage>
</organism>
<sequence>MEVDYIIIGQGICGSFLSWELSKEGQKLLIIDEPRPFSSTKVASGVINPVTGRQVVTTWLAEELIPFTWDSYSQLGEHIGEQLVEPCSIYAFPPSEQMREAYNKKMEEGPGFVKPLPIETTELYHQYFNFRNGAVEITPVWLIHLHKLLKGWRQQLATYHTLWEEKFDNTQLQIQPSHVSYKGIKAKKVFFCNGIDTFEHPLWSKLPYSYNKGEALIADIPGLPFKHIYKFGITTLVPWYNNLWWVGSSYDNHFTDDQPSETFRNRKMAELELLLKCDYSVIDHIASIRPATIERRPFAGFHPLHPTAGIFNGMGTKGCSLAPYLAKQLARETLYNEPVIASASVQRFSGILK</sequence>
<feature type="domain" description="FAD dependent oxidoreductase" evidence="1">
    <location>
        <begin position="4"/>
        <end position="331"/>
    </location>
</feature>
<comment type="caution">
    <text evidence="2">The sequence shown here is derived from an EMBL/GenBank/DDBJ whole genome shotgun (WGS) entry which is preliminary data.</text>
</comment>
<accession>A0A4Q1D3U1</accession>
<dbReference type="Proteomes" id="UP000290545">
    <property type="component" value="Unassembled WGS sequence"/>
</dbReference>
<dbReference type="EMBL" id="SDHZ01000002">
    <property type="protein sequence ID" value="RXK82998.1"/>
    <property type="molecule type" value="Genomic_DNA"/>
</dbReference>
<protein>
    <submittedName>
        <fullName evidence="2">FAD-binding oxidoreductase</fullName>
    </submittedName>
</protein>
<dbReference type="Pfam" id="PF01266">
    <property type="entry name" value="DAO"/>
    <property type="match status" value="1"/>
</dbReference>
<dbReference type="SUPFAM" id="SSF51971">
    <property type="entry name" value="Nucleotide-binding domain"/>
    <property type="match status" value="1"/>
</dbReference>
<dbReference type="AlphaFoldDB" id="A0A4Q1D3U1"/>
<keyword evidence="3" id="KW-1185">Reference proteome</keyword>
<dbReference type="RefSeq" id="WP_129003876.1">
    <property type="nucleotide sequence ID" value="NZ_SDHZ01000002.1"/>
</dbReference>
<evidence type="ECO:0000313" key="3">
    <source>
        <dbReference type="Proteomes" id="UP000290545"/>
    </source>
</evidence>
<gene>
    <name evidence="2" type="ORF">ESB13_12795</name>
</gene>
<dbReference type="Gene3D" id="3.50.50.60">
    <property type="entry name" value="FAD/NAD(P)-binding domain"/>
    <property type="match status" value="1"/>
</dbReference>
<reference evidence="2 3" key="1">
    <citation type="submission" date="2019-01" db="EMBL/GenBank/DDBJ databases">
        <title>Filimonas sp. strain TTM-71.</title>
        <authorList>
            <person name="Chen W.-M."/>
        </authorList>
    </citation>
    <scope>NUCLEOTIDE SEQUENCE [LARGE SCALE GENOMIC DNA]</scope>
    <source>
        <strain evidence="2 3">TTM-71</strain>
    </source>
</reference>
<evidence type="ECO:0000259" key="1">
    <source>
        <dbReference type="Pfam" id="PF01266"/>
    </source>
</evidence>
<evidence type="ECO:0000313" key="2">
    <source>
        <dbReference type="EMBL" id="RXK82998.1"/>
    </source>
</evidence>
<dbReference type="Gene3D" id="3.30.9.10">
    <property type="entry name" value="D-Amino Acid Oxidase, subunit A, domain 2"/>
    <property type="match status" value="1"/>
</dbReference>
<name>A0A4Q1D3U1_9BACT</name>
<proteinExistence type="predicted"/>
<dbReference type="InterPro" id="IPR036188">
    <property type="entry name" value="FAD/NAD-bd_sf"/>
</dbReference>